<organism evidence="1 2">
    <name type="scientific">Stylosanthes scabra</name>
    <dbReference type="NCBI Taxonomy" id="79078"/>
    <lineage>
        <taxon>Eukaryota</taxon>
        <taxon>Viridiplantae</taxon>
        <taxon>Streptophyta</taxon>
        <taxon>Embryophyta</taxon>
        <taxon>Tracheophyta</taxon>
        <taxon>Spermatophyta</taxon>
        <taxon>Magnoliopsida</taxon>
        <taxon>eudicotyledons</taxon>
        <taxon>Gunneridae</taxon>
        <taxon>Pentapetalae</taxon>
        <taxon>rosids</taxon>
        <taxon>fabids</taxon>
        <taxon>Fabales</taxon>
        <taxon>Fabaceae</taxon>
        <taxon>Papilionoideae</taxon>
        <taxon>50 kb inversion clade</taxon>
        <taxon>dalbergioids sensu lato</taxon>
        <taxon>Dalbergieae</taxon>
        <taxon>Pterocarpus clade</taxon>
        <taxon>Stylosanthes</taxon>
    </lineage>
</organism>
<dbReference type="EMBL" id="JASCZI010060919">
    <property type="protein sequence ID" value="MED6136787.1"/>
    <property type="molecule type" value="Genomic_DNA"/>
</dbReference>
<dbReference type="Proteomes" id="UP001341840">
    <property type="component" value="Unassembled WGS sequence"/>
</dbReference>
<reference evidence="1 2" key="1">
    <citation type="journal article" date="2023" name="Plants (Basel)">
        <title>Bridging the Gap: Combining Genomics and Transcriptomics Approaches to Understand Stylosanthes scabra, an Orphan Legume from the Brazilian Caatinga.</title>
        <authorList>
            <person name="Ferreira-Neto J.R.C."/>
            <person name="da Silva M.D."/>
            <person name="Binneck E."/>
            <person name="de Melo N.F."/>
            <person name="da Silva R.H."/>
            <person name="de Melo A.L.T.M."/>
            <person name="Pandolfi V."/>
            <person name="Bustamante F.O."/>
            <person name="Brasileiro-Vidal A.C."/>
            <person name="Benko-Iseppon A.M."/>
        </authorList>
    </citation>
    <scope>NUCLEOTIDE SEQUENCE [LARGE SCALE GENOMIC DNA]</scope>
    <source>
        <tissue evidence="1">Leaves</tissue>
    </source>
</reference>
<comment type="caution">
    <text evidence="1">The sequence shown here is derived from an EMBL/GenBank/DDBJ whole genome shotgun (WGS) entry which is preliminary data.</text>
</comment>
<sequence>MVCSRKSGFIILPFGEAVGPPLWFSYIEYYLEGSKYNFASSSGRVAYGECHHRRAAVPAIIPEKQIASQSRLASGTEPCLQRS</sequence>
<gene>
    <name evidence="1" type="ORF">PIB30_059070</name>
</gene>
<keyword evidence="2" id="KW-1185">Reference proteome</keyword>
<evidence type="ECO:0000313" key="2">
    <source>
        <dbReference type="Proteomes" id="UP001341840"/>
    </source>
</evidence>
<accession>A0ABU6SK64</accession>
<protein>
    <submittedName>
        <fullName evidence="1">Uncharacterized protein</fullName>
    </submittedName>
</protein>
<proteinExistence type="predicted"/>
<name>A0ABU6SK64_9FABA</name>
<evidence type="ECO:0000313" key="1">
    <source>
        <dbReference type="EMBL" id="MED6136787.1"/>
    </source>
</evidence>